<protein>
    <recommendedName>
        <fullName evidence="4">Secreted protein</fullName>
    </recommendedName>
</protein>
<comment type="caution">
    <text evidence="2">The sequence shown here is derived from an EMBL/GenBank/DDBJ whole genome shotgun (WGS) entry which is preliminary data.</text>
</comment>
<dbReference type="RefSeq" id="WP_190197616.1">
    <property type="nucleotide sequence ID" value="NZ_BMWE01000005.1"/>
</dbReference>
<evidence type="ECO:0008006" key="4">
    <source>
        <dbReference type="Google" id="ProtNLM"/>
    </source>
</evidence>
<evidence type="ECO:0000313" key="2">
    <source>
        <dbReference type="EMBL" id="GGY16157.1"/>
    </source>
</evidence>
<organism evidence="2 3">
    <name type="scientific">Streptomyces djakartensis</name>
    <dbReference type="NCBI Taxonomy" id="68193"/>
    <lineage>
        <taxon>Bacteria</taxon>
        <taxon>Bacillati</taxon>
        <taxon>Actinomycetota</taxon>
        <taxon>Actinomycetes</taxon>
        <taxon>Kitasatosporales</taxon>
        <taxon>Streptomycetaceae</taxon>
        <taxon>Streptomyces</taxon>
    </lineage>
</organism>
<sequence>MKHRGRHRRRRRGRALRATLAGTALALTAAATMISASQATVADAPGALKPIAASGEDGRLSLTERRVPKRWLDRLASAMGRPVGVGTVLSDADHALRTAADCSTAEKHTLPIEPAATRAYCFGGADTRGWRPGAVTTSGDADDDGRWGADRVVLSGWTRGGGEGGSMDGPAPERGLAKIALVDANDLGRLRYTWALLAVPVDGGRDYRGLVSPLSGMVWYQDKLLVTTREGDRSALYVYDMDRIQRATVDSDAVGRVRGGWAAHGSRYVLPAVASYALPGGADAPRPASVSLDRSTAPDSLVANEWVPADGDRHTRLWRYALSRDPARSGLLATGPSGRADPVDAYETKTTDVRGVLSYRSGWYLNRAAGTPQGHGTLWRQDLDGARATECATDESRHCWSGRSGSLSYWEETGEVWSQSGRVLFALPLTSVDRALG</sequence>
<reference evidence="3" key="1">
    <citation type="journal article" date="2019" name="Int. J. Syst. Evol. Microbiol.">
        <title>The Global Catalogue of Microorganisms (GCM) 10K type strain sequencing project: providing services to taxonomists for standard genome sequencing and annotation.</title>
        <authorList>
            <consortium name="The Broad Institute Genomics Platform"/>
            <consortium name="The Broad Institute Genome Sequencing Center for Infectious Disease"/>
            <person name="Wu L."/>
            <person name="Ma J."/>
        </authorList>
    </citation>
    <scope>NUCLEOTIDE SEQUENCE [LARGE SCALE GENOMIC DNA]</scope>
    <source>
        <strain evidence="3">JCM 4957</strain>
    </source>
</reference>
<evidence type="ECO:0000256" key="1">
    <source>
        <dbReference type="SAM" id="SignalP"/>
    </source>
</evidence>
<keyword evidence="1" id="KW-0732">Signal</keyword>
<accession>A0ABQ2ZKW8</accession>
<feature type="signal peptide" evidence="1">
    <location>
        <begin position="1"/>
        <end position="26"/>
    </location>
</feature>
<gene>
    <name evidence="2" type="ORF">GCM10010384_22710</name>
</gene>
<proteinExistence type="predicted"/>
<dbReference type="EMBL" id="BMWE01000005">
    <property type="protein sequence ID" value="GGY16157.1"/>
    <property type="molecule type" value="Genomic_DNA"/>
</dbReference>
<evidence type="ECO:0000313" key="3">
    <source>
        <dbReference type="Proteomes" id="UP000653308"/>
    </source>
</evidence>
<dbReference type="Proteomes" id="UP000653308">
    <property type="component" value="Unassembled WGS sequence"/>
</dbReference>
<keyword evidence="3" id="KW-1185">Reference proteome</keyword>
<feature type="chain" id="PRO_5045161714" description="Secreted protein" evidence="1">
    <location>
        <begin position="27"/>
        <end position="437"/>
    </location>
</feature>
<name>A0ABQ2ZKW8_9ACTN</name>